<dbReference type="OrthoDB" id="5972781at2759"/>
<keyword evidence="5" id="KW-1185">Reference proteome</keyword>
<dbReference type="GO" id="GO:0046872">
    <property type="term" value="F:metal ion binding"/>
    <property type="evidence" value="ECO:0007669"/>
    <property type="project" value="InterPro"/>
</dbReference>
<dbReference type="GO" id="GO:0016787">
    <property type="term" value="F:hydrolase activity"/>
    <property type="evidence" value="ECO:0007669"/>
    <property type="project" value="InterPro"/>
</dbReference>
<dbReference type="InterPro" id="IPR001604">
    <property type="entry name" value="Endo_G_ENPP1-like_dom"/>
</dbReference>
<dbReference type="EMBL" id="RCHS01002741">
    <property type="protein sequence ID" value="RMX45924.1"/>
    <property type="molecule type" value="Genomic_DNA"/>
</dbReference>
<accession>A0A3M6TXA0</accession>
<dbReference type="SMART" id="SM00892">
    <property type="entry name" value="Endonuclease_NS"/>
    <property type="match status" value="1"/>
</dbReference>
<sequence length="349" mass="39726">MMYRSYKNSFMATHLPHVVLALLVLTQQTWCIPPTSSEETYRGLLTTWHHKEHKSVFSPSQGPPPECYLKYFLHQSPPQGLLIDHPDAEVYVCQSVPESPDTYFFATLFDDKAGIAILSAYTVTYEQARNMGMFPRENVSNSWRTNKELTHQGTNEMYHGHGRGKQGFDKGHLNPAYINSFDKKHVLATFTYSNAVPQYGSFNRGLWRKFERKIVNYVTEQCAIKNKSSAVMYLMTGSSKFRLQDGTEKPVHDKGQIKIHYFPGPGSNGSIVRPNSMWTAGCCVWEDENHKEMAQSIAVMGNNDFTKNLTIMSMTLVELEKMLVYDGNEPVSLFPAVKECRINSLKLPN</sequence>
<reference evidence="4 5" key="1">
    <citation type="journal article" date="2018" name="Sci. Rep.">
        <title>Comparative analysis of the Pocillopora damicornis genome highlights role of immune system in coral evolution.</title>
        <authorList>
            <person name="Cunning R."/>
            <person name="Bay R.A."/>
            <person name="Gillette P."/>
            <person name="Baker A.C."/>
            <person name="Traylor-Knowles N."/>
        </authorList>
    </citation>
    <scope>NUCLEOTIDE SEQUENCE [LARGE SCALE GENOMIC DNA]</scope>
    <source>
        <strain evidence="4">RSMAS</strain>
        <tissue evidence="4">Whole animal</tissue>
    </source>
</reference>
<feature type="domain" description="DNA/RNA non-specific endonuclease/pyrophosphatase/phosphodiesterase" evidence="3">
    <location>
        <begin position="101"/>
        <end position="332"/>
    </location>
</feature>
<dbReference type="InterPro" id="IPR039015">
    <property type="entry name" value="ENDOD1"/>
</dbReference>
<dbReference type="Pfam" id="PF01223">
    <property type="entry name" value="Endonuclease_NS"/>
    <property type="match status" value="1"/>
</dbReference>
<keyword evidence="1" id="KW-0732">Signal</keyword>
<evidence type="ECO:0000313" key="5">
    <source>
        <dbReference type="Proteomes" id="UP000275408"/>
    </source>
</evidence>
<feature type="domain" description="ENPP1-3/EXOG-like endonuclease/phosphodiesterase" evidence="2">
    <location>
        <begin position="102"/>
        <end position="340"/>
    </location>
</feature>
<dbReference type="PANTHER" id="PTHR21472">
    <property type="entry name" value="ENDONUCLEASE DOMAIN-CONTAINING 1 PROTEIN ENDOD1"/>
    <property type="match status" value="1"/>
</dbReference>
<evidence type="ECO:0000313" key="4">
    <source>
        <dbReference type="EMBL" id="RMX45924.1"/>
    </source>
</evidence>
<dbReference type="InterPro" id="IPR044929">
    <property type="entry name" value="DNA/RNA_non-sp_Endonuclease_sf"/>
</dbReference>
<dbReference type="Gene3D" id="3.40.570.10">
    <property type="entry name" value="Extracellular Endonuclease, subunit A"/>
    <property type="match status" value="1"/>
</dbReference>
<evidence type="ECO:0008006" key="6">
    <source>
        <dbReference type="Google" id="ProtNLM"/>
    </source>
</evidence>
<evidence type="ECO:0000256" key="1">
    <source>
        <dbReference type="SAM" id="SignalP"/>
    </source>
</evidence>
<gene>
    <name evidence="4" type="ORF">pdam_00011049</name>
</gene>
<protein>
    <recommendedName>
        <fullName evidence="6">DNA/RNA non-specific endonuclease domain-containing protein</fullName>
    </recommendedName>
</protein>
<feature type="signal peptide" evidence="1">
    <location>
        <begin position="1"/>
        <end position="31"/>
    </location>
</feature>
<dbReference type="PANTHER" id="PTHR21472:SF7">
    <property type="entry name" value="ENDONUCLEASE G, MITOCHONDRIAL-LIKE ISOFORM X2"/>
    <property type="match status" value="1"/>
</dbReference>
<dbReference type="InterPro" id="IPR020821">
    <property type="entry name" value="ENPP1-3/EXOG-like_nuc-like"/>
</dbReference>
<organism evidence="4 5">
    <name type="scientific">Pocillopora damicornis</name>
    <name type="common">Cauliflower coral</name>
    <name type="synonym">Millepora damicornis</name>
    <dbReference type="NCBI Taxonomy" id="46731"/>
    <lineage>
        <taxon>Eukaryota</taxon>
        <taxon>Metazoa</taxon>
        <taxon>Cnidaria</taxon>
        <taxon>Anthozoa</taxon>
        <taxon>Hexacorallia</taxon>
        <taxon>Scleractinia</taxon>
        <taxon>Astrocoeniina</taxon>
        <taxon>Pocilloporidae</taxon>
        <taxon>Pocillopora</taxon>
    </lineage>
</organism>
<proteinExistence type="predicted"/>
<dbReference type="SUPFAM" id="SSF54060">
    <property type="entry name" value="His-Me finger endonucleases"/>
    <property type="match status" value="1"/>
</dbReference>
<name>A0A3M6TXA0_POCDA</name>
<dbReference type="InterPro" id="IPR044925">
    <property type="entry name" value="His-Me_finger_sf"/>
</dbReference>
<dbReference type="AlphaFoldDB" id="A0A3M6TXA0"/>
<dbReference type="GO" id="GO:0003676">
    <property type="term" value="F:nucleic acid binding"/>
    <property type="evidence" value="ECO:0007669"/>
    <property type="project" value="InterPro"/>
</dbReference>
<evidence type="ECO:0000259" key="2">
    <source>
        <dbReference type="SMART" id="SM00477"/>
    </source>
</evidence>
<evidence type="ECO:0000259" key="3">
    <source>
        <dbReference type="SMART" id="SM00892"/>
    </source>
</evidence>
<comment type="caution">
    <text evidence="4">The sequence shown here is derived from an EMBL/GenBank/DDBJ whole genome shotgun (WGS) entry which is preliminary data.</text>
</comment>
<dbReference type="Proteomes" id="UP000275408">
    <property type="component" value="Unassembled WGS sequence"/>
</dbReference>
<dbReference type="SMART" id="SM00477">
    <property type="entry name" value="NUC"/>
    <property type="match status" value="1"/>
</dbReference>
<feature type="chain" id="PRO_5018150942" description="DNA/RNA non-specific endonuclease domain-containing protein" evidence="1">
    <location>
        <begin position="32"/>
        <end position="349"/>
    </location>
</feature>